<dbReference type="Proteomes" id="UP000053780">
    <property type="component" value="Unassembled WGS sequence"/>
</dbReference>
<dbReference type="InterPro" id="IPR000007">
    <property type="entry name" value="Tubby_C"/>
</dbReference>
<dbReference type="EMBL" id="KE647363">
    <property type="protein sequence ID" value="EQB59809.1"/>
    <property type="molecule type" value="Genomic_DNA"/>
</dbReference>
<organism evidence="3 4">
    <name type="scientific">Vairimorpha apis BRL 01</name>
    <dbReference type="NCBI Taxonomy" id="1037528"/>
    <lineage>
        <taxon>Eukaryota</taxon>
        <taxon>Fungi</taxon>
        <taxon>Fungi incertae sedis</taxon>
        <taxon>Microsporidia</taxon>
        <taxon>Nosematidae</taxon>
        <taxon>Vairimorpha</taxon>
    </lineage>
</organism>
<dbReference type="VEuPathDB" id="MicrosporidiaDB:NAPIS_ORF02637"/>
<dbReference type="Pfam" id="PF01167">
    <property type="entry name" value="Tub"/>
    <property type="match status" value="1"/>
</dbReference>
<dbReference type="OrthoDB" id="8775810at2759"/>
<dbReference type="PANTHER" id="PTHR16517:SF7">
    <property type="entry name" value="PROTEIN KING TUBBY"/>
    <property type="match status" value="1"/>
</dbReference>
<gene>
    <name evidence="3" type="ORF">NAPIS_ORF02637</name>
</gene>
<evidence type="ECO:0000313" key="3">
    <source>
        <dbReference type="EMBL" id="EQB59809.1"/>
    </source>
</evidence>
<protein>
    <submittedName>
        <fullName evidence="3">Tubby protein</fullName>
    </submittedName>
</protein>
<evidence type="ECO:0000256" key="1">
    <source>
        <dbReference type="ARBA" id="ARBA00007129"/>
    </source>
</evidence>
<dbReference type="AlphaFoldDB" id="T0L5M1"/>
<comment type="similarity">
    <text evidence="1">Belongs to the TUB family.</text>
</comment>
<dbReference type="SUPFAM" id="SSF54518">
    <property type="entry name" value="Tubby C-terminal domain-like"/>
    <property type="match status" value="1"/>
</dbReference>
<name>T0L5M1_9MICR</name>
<dbReference type="PANTHER" id="PTHR16517">
    <property type="entry name" value="TUBBY-RELATED"/>
    <property type="match status" value="1"/>
</dbReference>
<proteinExistence type="inferred from homology"/>
<accession>T0L5M1</accession>
<dbReference type="Gene3D" id="3.20.90.10">
    <property type="entry name" value="Tubby Protein, Chain A"/>
    <property type="match status" value="1"/>
</dbReference>
<keyword evidence="4" id="KW-1185">Reference proteome</keyword>
<evidence type="ECO:0000313" key="4">
    <source>
        <dbReference type="Proteomes" id="UP000053780"/>
    </source>
</evidence>
<feature type="domain" description="Tubby C-terminal" evidence="2">
    <location>
        <begin position="111"/>
        <end position="189"/>
    </location>
</feature>
<sequence length="195" mass="22818">MYNDTTITPTSKHYLSLDKPLKQNYINQGLITLKTKSLITKTYLYTTSSINTLTAYKRFCGYEIYQNNEFLCYLRRNLIGSQYISKDIKVNFETSFFGRKKPRSFIVEHKFNKFINKEPFYNHETNSYSLNFNGRVTIPSVKNFQLVHPSDKTYLVLTFGKIGSDKYVMDYKFPFSAVVAFQVCLCAIDGKYFCD</sequence>
<dbReference type="InterPro" id="IPR025659">
    <property type="entry name" value="Tubby-like_C"/>
</dbReference>
<dbReference type="HOGENOM" id="CLU_1415569_0_0_1"/>
<evidence type="ECO:0000259" key="2">
    <source>
        <dbReference type="Pfam" id="PF01167"/>
    </source>
</evidence>
<reference evidence="3 4" key="1">
    <citation type="journal article" date="2013" name="BMC Genomics">
        <title>Genome sequencing and comparative genomics of honey bee microsporidia, Nosema apis reveal novel insights into host-parasite interactions.</title>
        <authorList>
            <person name="Chen Yp."/>
            <person name="Pettis J.S."/>
            <person name="Zhao Y."/>
            <person name="Liu X."/>
            <person name="Tallon L.J."/>
            <person name="Sadzewicz L.D."/>
            <person name="Li R."/>
            <person name="Zheng H."/>
            <person name="Huang S."/>
            <person name="Zhang X."/>
            <person name="Hamilton M.C."/>
            <person name="Pernal S.F."/>
            <person name="Melathopoulos A.P."/>
            <person name="Yan X."/>
            <person name="Evans J.D."/>
        </authorList>
    </citation>
    <scope>NUCLEOTIDE SEQUENCE [LARGE SCALE GENOMIC DNA]</scope>
    <source>
        <strain evidence="3 4">BRL 01</strain>
    </source>
</reference>